<accession>A0A8J2JIA2</accession>
<sequence>SSTTLKRNFNFLFNLSEVGMDAVTVASLAEATFIELKPFQLIEDGKSFRGRTFESMSSSFYGSESCAITMKFSNYLDYALTDKYRAARSMMRPSTIDGHTSEVISGVKSQYNSRCSLACSFEVSSLLCLIVYCDVDLNGNISFAIGLTPPNVNPHQDIEKLLSTLKQVSNVPEVWIQQRNSTQPINCLTVNLLLRSQFNRNCEYNGEIPLQVGSFQREAFFAADNGYDDALAKNSSLICNQSHDYKAQPSLLMM</sequence>
<evidence type="ECO:0000313" key="2">
    <source>
        <dbReference type="Proteomes" id="UP000708208"/>
    </source>
</evidence>
<keyword evidence="2" id="KW-1185">Reference proteome</keyword>
<evidence type="ECO:0000313" key="1">
    <source>
        <dbReference type="EMBL" id="CAG7718692.1"/>
    </source>
</evidence>
<protein>
    <submittedName>
        <fullName evidence="1">Uncharacterized protein</fullName>
    </submittedName>
</protein>
<dbReference type="Proteomes" id="UP000708208">
    <property type="component" value="Unassembled WGS sequence"/>
</dbReference>
<feature type="non-terminal residue" evidence="1">
    <location>
        <position position="1"/>
    </location>
</feature>
<dbReference type="EMBL" id="CAJVCH010055324">
    <property type="protein sequence ID" value="CAG7718692.1"/>
    <property type="molecule type" value="Genomic_DNA"/>
</dbReference>
<reference evidence="1" key="1">
    <citation type="submission" date="2021-06" db="EMBL/GenBank/DDBJ databases">
        <authorList>
            <person name="Hodson N. C."/>
            <person name="Mongue J. A."/>
            <person name="Jaron S. K."/>
        </authorList>
    </citation>
    <scope>NUCLEOTIDE SEQUENCE</scope>
</reference>
<gene>
    <name evidence="1" type="ORF">AFUS01_LOCUS8066</name>
</gene>
<organism evidence="1 2">
    <name type="scientific">Allacma fusca</name>
    <dbReference type="NCBI Taxonomy" id="39272"/>
    <lineage>
        <taxon>Eukaryota</taxon>
        <taxon>Metazoa</taxon>
        <taxon>Ecdysozoa</taxon>
        <taxon>Arthropoda</taxon>
        <taxon>Hexapoda</taxon>
        <taxon>Collembola</taxon>
        <taxon>Symphypleona</taxon>
        <taxon>Sminthuridae</taxon>
        <taxon>Allacma</taxon>
    </lineage>
</organism>
<comment type="caution">
    <text evidence="1">The sequence shown here is derived from an EMBL/GenBank/DDBJ whole genome shotgun (WGS) entry which is preliminary data.</text>
</comment>
<proteinExistence type="predicted"/>
<name>A0A8J2JIA2_9HEXA</name>
<dbReference type="AlphaFoldDB" id="A0A8J2JIA2"/>